<evidence type="ECO:0000256" key="8">
    <source>
        <dbReference type="HAMAP-Rule" id="MF_01207"/>
    </source>
</evidence>
<dbReference type="Pfam" id="PF01794">
    <property type="entry name" value="Ferric_reduct"/>
    <property type="match status" value="1"/>
</dbReference>
<dbReference type="RefSeq" id="WP_119631439.1">
    <property type="nucleotide sequence ID" value="NZ_AP017928.1"/>
</dbReference>
<dbReference type="HAMAP" id="MF_01207">
    <property type="entry name" value="MsrQ"/>
    <property type="match status" value="1"/>
</dbReference>
<dbReference type="GO" id="GO:0030091">
    <property type="term" value="P:protein repair"/>
    <property type="evidence" value="ECO:0007669"/>
    <property type="project" value="UniProtKB-UniRule"/>
</dbReference>
<dbReference type="GO" id="GO:0016679">
    <property type="term" value="F:oxidoreductase activity, acting on diphenols and related substances as donors"/>
    <property type="evidence" value="ECO:0007669"/>
    <property type="project" value="TreeGrafter"/>
</dbReference>
<feature type="transmembrane region" description="Helical" evidence="8">
    <location>
        <begin position="120"/>
        <end position="140"/>
    </location>
</feature>
<keyword evidence="12" id="KW-1185">Reference proteome</keyword>
<feature type="transmembrane region" description="Helical" evidence="8">
    <location>
        <begin position="51"/>
        <end position="70"/>
    </location>
</feature>
<feature type="compositionally biased region" description="Polar residues" evidence="9">
    <location>
        <begin position="211"/>
        <end position="229"/>
    </location>
</feature>
<name>A0A250KXI2_9GAMM</name>
<dbReference type="GO" id="GO:0010181">
    <property type="term" value="F:FMN binding"/>
    <property type="evidence" value="ECO:0007669"/>
    <property type="project" value="UniProtKB-UniRule"/>
</dbReference>
<sequence length="229" mass="25682">MNIRNPHPKTIIALKRGLFLILLIPLFKLIADGVFDRLGANPIEKITHITGYWTLTLLLATLAVTPLRRLSGWPWPGRFRRMLGLFAFFYGCLHFLTYLVLDQFFDWSGIVKDIGKRPYITVGFTAFLLLIPLALTSTDAMIRRLGGKRWRVLHRLVYLIAVLGVAHFWWLVKKDISGPAADAAILAVLLGFRAIGGVRKSSKVYEPDAGRQSSHRSVSIGNTDTEASP</sequence>
<comment type="cofactor">
    <cofactor evidence="8">
        <name>heme b</name>
        <dbReference type="ChEBI" id="CHEBI:60344"/>
    </cofactor>
    <text evidence="8">Binds 1 heme b (iron(II)-protoporphyrin IX) group per subunit.</text>
</comment>
<comment type="similarity">
    <text evidence="8">Belongs to the MsrQ family.</text>
</comment>
<dbReference type="GO" id="GO:0009055">
    <property type="term" value="F:electron transfer activity"/>
    <property type="evidence" value="ECO:0007669"/>
    <property type="project" value="UniProtKB-UniRule"/>
</dbReference>
<comment type="subunit">
    <text evidence="8">Heterodimer of a catalytic subunit (MsrP) and a heme-binding subunit (MsrQ).</text>
</comment>
<organism evidence="11 12">
    <name type="scientific">Methylocaldum marinum</name>
    <dbReference type="NCBI Taxonomy" id="1432792"/>
    <lineage>
        <taxon>Bacteria</taxon>
        <taxon>Pseudomonadati</taxon>
        <taxon>Pseudomonadota</taxon>
        <taxon>Gammaproteobacteria</taxon>
        <taxon>Methylococcales</taxon>
        <taxon>Methylococcaceae</taxon>
        <taxon>Methylocaldum</taxon>
    </lineage>
</organism>
<dbReference type="OrthoDB" id="9788328at2"/>
<keyword evidence="7 8" id="KW-0472">Membrane</keyword>
<keyword evidence="8" id="KW-0285">Flavoprotein</keyword>
<dbReference type="KEGG" id="mmai:sS8_4294"/>
<reference evidence="11 12" key="1">
    <citation type="submission" date="2016-12" db="EMBL/GenBank/DDBJ databases">
        <title>Genome sequencing of Methylocaldum marinum.</title>
        <authorList>
            <person name="Takeuchi M."/>
            <person name="Kamagata Y."/>
            <person name="Hiraoka S."/>
            <person name="Oshima K."/>
            <person name="Hattori M."/>
            <person name="Iwasaki W."/>
        </authorList>
    </citation>
    <scope>NUCLEOTIDE SEQUENCE [LARGE SCALE GENOMIC DNA]</scope>
    <source>
        <strain evidence="11 12">S8</strain>
    </source>
</reference>
<gene>
    <name evidence="8" type="primary">msrQ</name>
    <name evidence="11" type="ORF">sS8_4294</name>
</gene>
<feature type="transmembrane region" description="Helical" evidence="8">
    <location>
        <begin position="176"/>
        <end position="195"/>
    </location>
</feature>
<dbReference type="PANTHER" id="PTHR36964:SF1">
    <property type="entry name" value="PROTEIN-METHIONINE-SULFOXIDE REDUCTASE HEME-BINDING SUBUNIT MSRQ"/>
    <property type="match status" value="1"/>
</dbReference>
<feature type="domain" description="Ferric oxidoreductase" evidence="10">
    <location>
        <begin position="50"/>
        <end position="165"/>
    </location>
</feature>
<comment type="cofactor">
    <cofactor evidence="8">
        <name>FMN</name>
        <dbReference type="ChEBI" id="CHEBI:58210"/>
    </cofactor>
    <text evidence="8">Binds 1 FMN per subunit.</text>
</comment>
<dbReference type="Proteomes" id="UP000266313">
    <property type="component" value="Chromosome"/>
</dbReference>
<evidence type="ECO:0000313" key="11">
    <source>
        <dbReference type="EMBL" id="BBA36224.1"/>
    </source>
</evidence>
<accession>A0A250KXI2</accession>
<evidence type="ECO:0000256" key="9">
    <source>
        <dbReference type="SAM" id="MobiDB-lite"/>
    </source>
</evidence>
<comment type="subcellular location">
    <subcellularLocation>
        <location evidence="8">Cell membrane</location>
        <topology evidence="8">Multi-pass membrane protein</topology>
    </subcellularLocation>
    <subcellularLocation>
        <location evidence="1">Membrane</location>
        <topology evidence="1">Multi-pass membrane protein</topology>
    </subcellularLocation>
</comment>
<evidence type="ECO:0000256" key="6">
    <source>
        <dbReference type="ARBA" id="ARBA00023004"/>
    </source>
</evidence>
<keyword evidence="6 8" id="KW-0408">Iron</keyword>
<keyword evidence="4 8" id="KW-0812">Transmembrane</keyword>
<evidence type="ECO:0000313" key="12">
    <source>
        <dbReference type="Proteomes" id="UP000266313"/>
    </source>
</evidence>
<evidence type="ECO:0000256" key="1">
    <source>
        <dbReference type="ARBA" id="ARBA00004141"/>
    </source>
</evidence>
<dbReference type="EMBL" id="AP017928">
    <property type="protein sequence ID" value="BBA36224.1"/>
    <property type="molecule type" value="Genomic_DNA"/>
</dbReference>
<dbReference type="GO" id="GO:0005886">
    <property type="term" value="C:plasma membrane"/>
    <property type="evidence" value="ECO:0007669"/>
    <property type="project" value="UniProtKB-SubCell"/>
</dbReference>
<dbReference type="InterPro" id="IPR013130">
    <property type="entry name" value="Fe3_Rdtase_TM_dom"/>
</dbReference>
<keyword evidence="2 8" id="KW-0813">Transport</keyword>
<evidence type="ECO:0000256" key="2">
    <source>
        <dbReference type="ARBA" id="ARBA00022448"/>
    </source>
</evidence>
<keyword evidence="3 8" id="KW-0349">Heme</keyword>
<feature type="region of interest" description="Disordered" evidence="9">
    <location>
        <begin position="205"/>
        <end position="229"/>
    </location>
</feature>
<dbReference type="InterPro" id="IPR022837">
    <property type="entry name" value="MsrQ-like"/>
</dbReference>
<dbReference type="PANTHER" id="PTHR36964">
    <property type="entry name" value="PROTEIN-METHIONINE-SULFOXIDE REDUCTASE HEME-BINDING SUBUNIT MSRQ"/>
    <property type="match status" value="1"/>
</dbReference>
<evidence type="ECO:0000256" key="5">
    <source>
        <dbReference type="ARBA" id="ARBA00022989"/>
    </source>
</evidence>
<evidence type="ECO:0000256" key="3">
    <source>
        <dbReference type="ARBA" id="ARBA00022617"/>
    </source>
</evidence>
<dbReference type="GO" id="GO:0046872">
    <property type="term" value="F:metal ion binding"/>
    <property type="evidence" value="ECO:0007669"/>
    <property type="project" value="UniProtKB-KW"/>
</dbReference>
<keyword evidence="8" id="KW-0479">Metal-binding</keyword>
<dbReference type="GO" id="GO:0020037">
    <property type="term" value="F:heme binding"/>
    <property type="evidence" value="ECO:0007669"/>
    <property type="project" value="UniProtKB-UniRule"/>
</dbReference>
<keyword evidence="5 8" id="KW-1133">Transmembrane helix</keyword>
<evidence type="ECO:0000256" key="4">
    <source>
        <dbReference type="ARBA" id="ARBA00022692"/>
    </source>
</evidence>
<feature type="transmembrane region" description="Helical" evidence="8">
    <location>
        <begin position="82"/>
        <end position="100"/>
    </location>
</feature>
<feature type="transmembrane region" description="Helical" evidence="8">
    <location>
        <begin position="152"/>
        <end position="170"/>
    </location>
</feature>
<protein>
    <recommendedName>
        <fullName evidence="8">Protein-methionine-sulfoxide reductase heme-binding subunit MsrQ</fullName>
    </recommendedName>
    <alternativeName>
        <fullName evidence="8">Flavocytochrome MsrQ</fullName>
    </alternativeName>
</protein>
<evidence type="ECO:0000259" key="10">
    <source>
        <dbReference type="Pfam" id="PF01794"/>
    </source>
</evidence>
<feature type="transmembrane region" description="Helical" evidence="8">
    <location>
        <begin position="12"/>
        <end position="31"/>
    </location>
</feature>
<comment type="function">
    <text evidence="8">Part of the MsrPQ system that repairs oxidized periplasmic proteins containing methionine sulfoxide residues (Met-O), using respiratory chain electrons. Thus protects these proteins from oxidative-stress damage caused by reactive species of oxygen and chlorine generated by the host defense mechanisms. MsrPQ is essential for the maintenance of envelope integrity under bleach stress, rescuing a wide series of structurally unrelated periplasmic proteins from methionine oxidation. MsrQ provides electrons for reduction to the reductase catalytic subunit MsrP, using the quinone pool of the respiratory chain.</text>
</comment>
<keyword evidence="8" id="KW-0288">FMN</keyword>
<keyword evidence="8" id="KW-1003">Cell membrane</keyword>
<evidence type="ECO:0000256" key="7">
    <source>
        <dbReference type="ARBA" id="ARBA00023136"/>
    </source>
</evidence>
<keyword evidence="8" id="KW-0249">Electron transport</keyword>
<dbReference type="AlphaFoldDB" id="A0A250KXI2"/>
<proteinExistence type="inferred from homology"/>